<protein>
    <submittedName>
        <fullName evidence="1">Uncharacterized protein</fullName>
    </submittedName>
</protein>
<reference evidence="1 2" key="1">
    <citation type="journal article" date="2019" name="Commun. Biol.">
        <title>The bagworm genome reveals a unique fibroin gene that provides high tensile strength.</title>
        <authorList>
            <person name="Kono N."/>
            <person name="Nakamura H."/>
            <person name="Ohtoshi R."/>
            <person name="Tomita M."/>
            <person name="Numata K."/>
            <person name="Arakawa K."/>
        </authorList>
    </citation>
    <scope>NUCLEOTIDE SEQUENCE [LARGE SCALE GENOMIC DNA]</scope>
</reference>
<sequence length="142" mass="16126">MNGIRTKVKFVKSNLVEYSQFIANSERAVSIALPVYGKAKGILRDSGGIVASLLYQLFNKCWKSHRVSNDWCKAVIVNVRRRLSNPCVFCIGLQEMVNKMKDSVKKRDIKLNVGKTKVMVFERGESRTECDILIEGEKVEQV</sequence>
<accession>A0A4C1W3M9</accession>
<evidence type="ECO:0000313" key="1">
    <source>
        <dbReference type="EMBL" id="GBP45661.1"/>
    </source>
</evidence>
<dbReference type="OrthoDB" id="425681at2759"/>
<comment type="caution">
    <text evidence="1">The sequence shown here is derived from an EMBL/GenBank/DDBJ whole genome shotgun (WGS) entry which is preliminary data.</text>
</comment>
<name>A0A4C1W3M9_EUMVA</name>
<keyword evidence="2" id="KW-1185">Reference proteome</keyword>
<evidence type="ECO:0000313" key="2">
    <source>
        <dbReference type="Proteomes" id="UP000299102"/>
    </source>
</evidence>
<dbReference type="EMBL" id="BGZK01000469">
    <property type="protein sequence ID" value="GBP45661.1"/>
    <property type="molecule type" value="Genomic_DNA"/>
</dbReference>
<dbReference type="AlphaFoldDB" id="A0A4C1W3M9"/>
<organism evidence="1 2">
    <name type="scientific">Eumeta variegata</name>
    <name type="common">Bagworm moth</name>
    <name type="synonym">Eumeta japonica</name>
    <dbReference type="NCBI Taxonomy" id="151549"/>
    <lineage>
        <taxon>Eukaryota</taxon>
        <taxon>Metazoa</taxon>
        <taxon>Ecdysozoa</taxon>
        <taxon>Arthropoda</taxon>
        <taxon>Hexapoda</taxon>
        <taxon>Insecta</taxon>
        <taxon>Pterygota</taxon>
        <taxon>Neoptera</taxon>
        <taxon>Endopterygota</taxon>
        <taxon>Lepidoptera</taxon>
        <taxon>Glossata</taxon>
        <taxon>Ditrysia</taxon>
        <taxon>Tineoidea</taxon>
        <taxon>Psychidae</taxon>
        <taxon>Oiketicinae</taxon>
        <taxon>Eumeta</taxon>
    </lineage>
</organism>
<gene>
    <name evidence="1" type="ORF">EVAR_35928_1</name>
</gene>
<dbReference type="Proteomes" id="UP000299102">
    <property type="component" value="Unassembled WGS sequence"/>
</dbReference>
<proteinExistence type="predicted"/>